<dbReference type="CDD" id="cd00207">
    <property type="entry name" value="fer2"/>
    <property type="match status" value="1"/>
</dbReference>
<dbReference type="PANTHER" id="PTHR23426:SF65">
    <property type="entry name" value="FERREDOXIN-2, MITOCHONDRIAL"/>
    <property type="match status" value="1"/>
</dbReference>
<reference evidence="8" key="1">
    <citation type="submission" date="2018-05" db="EMBL/GenBank/DDBJ databases">
        <authorList>
            <person name="Lanie J.A."/>
            <person name="Ng W.-L."/>
            <person name="Kazmierczak K.M."/>
            <person name="Andrzejewski T.M."/>
            <person name="Davidsen T.M."/>
            <person name="Wayne K.J."/>
            <person name="Tettelin H."/>
            <person name="Glass J.I."/>
            <person name="Rusch D."/>
            <person name="Podicherti R."/>
            <person name="Tsui H.-C.T."/>
            <person name="Winkler M.E."/>
        </authorList>
    </citation>
    <scope>NUCLEOTIDE SEQUENCE</scope>
</reference>
<organism evidence="8">
    <name type="scientific">marine metagenome</name>
    <dbReference type="NCBI Taxonomy" id="408172"/>
    <lineage>
        <taxon>unclassified sequences</taxon>
        <taxon>metagenomes</taxon>
        <taxon>ecological metagenomes</taxon>
    </lineage>
</organism>
<keyword evidence="3" id="KW-0479">Metal-binding</keyword>
<evidence type="ECO:0000256" key="1">
    <source>
        <dbReference type="ARBA" id="ARBA00010914"/>
    </source>
</evidence>
<accession>A0A381U796</accession>
<dbReference type="InterPro" id="IPR012675">
    <property type="entry name" value="Beta-grasp_dom_sf"/>
</dbReference>
<dbReference type="PANTHER" id="PTHR23426">
    <property type="entry name" value="FERREDOXIN/ADRENODOXIN"/>
    <property type="match status" value="1"/>
</dbReference>
<evidence type="ECO:0000259" key="7">
    <source>
        <dbReference type="PROSITE" id="PS51085"/>
    </source>
</evidence>
<gene>
    <name evidence="8" type="ORF">METZ01_LOCUS76455</name>
</gene>
<dbReference type="PRINTS" id="PR00355">
    <property type="entry name" value="ADRENODOXIN"/>
</dbReference>
<proteinExistence type="inferred from homology"/>
<comment type="cofactor">
    <cofactor evidence="6">
        <name>[2Fe-2S] cluster</name>
        <dbReference type="ChEBI" id="CHEBI:190135"/>
    </cofactor>
</comment>
<evidence type="ECO:0000256" key="6">
    <source>
        <dbReference type="ARBA" id="ARBA00034078"/>
    </source>
</evidence>
<protein>
    <recommendedName>
        <fullName evidence="7">2Fe-2S ferredoxin-type domain-containing protein</fullName>
    </recommendedName>
</protein>
<dbReference type="Gene3D" id="3.10.20.30">
    <property type="match status" value="1"/>
</dbReference>
<dbReference type="GO" id="GO:0140647">
    <property type="term" value="P:P450-containing electron transport chain"/>
    <property type="evidence" value="ECO:0007669"/>
    <property type="project" value="InterPro"/>
</dbReference>
<dbReference type="Pfam" id="PF00111">
    <property type="entry name" value="Fer2"/>
    <property type="match status" value="1"/>
</dbReference>
<keyword evidence="5" id="KW-0411">Iron-sulfur</keyword>
<dbReference type="EMBL" id="UINC01005797">
    <property type="protein sequence ID" value="SVA23601.1"/>
    <property type="molecule type" value="Genomic_DNA"/>
</dbReference>
<evidence type="ECO:0000256" key="2">
    <source>
        <dbReference type="ARBA" id="ARBA00022714"/>
    </source>
</evidence>
<dbReference type="GO" id="GO:0051537">
    <property type="term" value="F:2 iron, 2 sulfur cluster binding"/>
    <property type="evidence" value="ECO:0007669"/>
    <property type="project" value="UniProtKB-KW"/>
</dbReference>
<dbReference type="PROSITE" id="PS51085">
    <property type="entry name" value="2FE2S_FER_2"/>
    <property type="match status" value="1"/>
</dbReference>
<dbReference type="GO" id="GO:0046872">
    <property type="term" value="F:metal ion binding"/>
    <property type="evidence" value="ECO:0007669"/>
    <property type="project" value="UniProtKB-KW"/>
</dbReference>
<feature type="domain" description="2Fe-2S ferredoxin-type" evidence="7">
    <location>
        <begin position="2"/>
        <end position="105"/>
    </location>
</feature>
<evidence type="ECO:0000256" key="3">
    <source>
        <dbReference type="ARBA" id="ARBA00022723"/>
    </source>
</evidence>
<feature type="non-terminal residue" evidence="8">
    <location>
        <position position="1"/>
    </location>
</feature>
<keyword evidence="4" id="KW-0408">Iron</keyword>
<dbReference type="GO" id="GO:0009055">
    <property type="term" value="F:electron transfer activity"/>
    <property type="evidence" value="ECO:0007669"/>
    <property type="project" value="TreeGrafter"/>
</dbReference>
<keyword evidence="2" id="KW-0001">2Fe-2S</keyword>
<evidence type="ECO:0000256" key="5">
    <source>
        <dbReference type="ARBA" id="ARBA00023014"/>
    </source>
</evidence>
<comment type="similarity">
    <text evidence="1">Belongs to the adrenodoxin/putidaredoxin family.</text>
</comment>
<evidence type="ECO:0000313" key="8">
    <source>
        <dbReference type="EMBL" id="SVA23601.1"/>
    </source>
</evidence>
<sequence length="107" mass="11536">VVKITFVQPDGSRQVLEATDGESVMDCAVDHGVPGITAQCGGGCTCSTCHCYLEESWFVLSGPLDPDENDILEFVPERRSNSRLTCQVPISERLDGMIVHIPASNLA</sequence>
<name>A0A381U796_9ZZZZ</name>
<dbReference type="InterPro" id="IPR001041">
    <property type="entry name" value="2Fe-2S_ferredoxin-type"/>
</dbReference>
<dbReference type="InterPro" id="IPR036010">
    <property type="entry name" value="2Fe-2S_ferredoxin-like_sf"/>
</dbReference>
<dbReference type="AlphaFoldDB" id="A0A381U796"/>
<dbReference type="InterPro" id="IPR001055">
    <property type="entry name" value="Adrenodoxin-like"/>
</dbReference>
<evidence type="ECO:0000256" key="4">
    <source>
        <dbReference type="ARBA" id="ARBA00023004"/>
    </source>
</evidence>
<dbReference type="SUPFAM" id="SSF54292">
    <property type="entry name" value="2Fe-2S ferredoxin-like"/>
    <property type="match status" value="1"/>
</dbReference>